<evidence type="ECO:0008006" key="4">
    <source>
        <dbReference type="Google" id="ProtNLM"/>
    </source>
</evidence>
<keyword evidence="3" id="KW-1185">Reference proteome</keyword>
<feature type="signal peptide" evidence="1">
    <location>
        <begin position="1"/>
        <end position="30"/>
    </location>
</feature>
<evidence type="ECO:0000313" key="2">
    <source>
        <dbReference type="EMBL" id="MBB4945492.1"/>
    </source>
</evidence>
<name>A0A7W7WF75_9ACTN</name>
<feature type="chain" id="PRO_5031535990" description="Secreted protein" evidence="1">
    <location>
        <begin position="31"/>
        <end position="123"/>
    </location>
</feature>
<comment type="caution">
    <text evidence="2">The sequence shown here is derived from an EMBL/GenBank/DDBJ whole genome shotgun (WGS) entry which is preliminary data.</text>
</comment>
<proteinExistence type="predicted"/>
<gene>
    <name evidence="2" type="ORF">F4556_001027</name>
</gene>
<protein>
    <recommendedName>
        <fullName evidence="4">Secreted protein</fullName>
    </recommendedName>
</protein>
<sequence length="123" mass="12865">MFGVRRLAMAGAAIALGVASLGATAVSADAASGCYGIGGGKYNCHVWKDAPSFREGNVRVGTLHAGTNYFYCQAVGTRMSDGQYYNKWYAKTDDDSGNKGVWVNVIYLSGGGNDEPVPGLPTC</sequence>
<organism evidence="2 3">
    <name type="scientific">Kitasatospora gansuensis</name>
    <dbReference type="NCBI Taxonomy" id="258050"/>
    <lineage>
        <taxon>Bacteria</taxon>
        <taxon>Bacillati</taxon>
        <taxon>Actinomycetota</taxon>
        <taxon>Actinomycetes</taxon>
        <taxon>Kitasatosporales</taxon>
        <taxon>Streptomycetaceae</taxon>
        <taxon>Kitasatospora</taxon>
    </lineage>
</organism>
<reference evidence="2 3" key="1">
    <citation type="submission" date="2020-08" db="EMBL/GenBank/DDBJ databases">
        <title>Sequencing the genomes of 1000 actinobacteria strains.</title>
        <authorList>
            <person name="Klenk H.-P."/>
        </authorList>
    </citation>
    <scope>NUCLEOTIDE SEQUENCE [LARGE SCALE GENOMIC DNA]</scope>
    <source>
        <strain evidence="2 3">DSM 44786</strain>
    </source>
</reference>
<dbReference type="AlphaFoldDB" id="A0A7W7WF75"/>
<dbReference type="RefSeq" id="WP_184911952.1">
    <property type="nucleotide sequence ID" value="NZ_JACHJR010000001.1"/>
</dbReference>
<evidence type="ECO:0000313" key="3">
    <source>
        <dbReference type="Proteomes" id="UP000573327"/>
    </source>
</evidence>
<evidence type="ECO:0000256" key="1">
    <source>
        <dbReference type="SAM" id="SignalP"/>
    </source>
</evidence>
<keyword evidence="1" id="KW-0732">Signal</keyword>
<dbReference type="Proteomes" id="UP000573327">
    <property type="component" value="Unassembled WGS sequence"/>
</dbReference>
<accession>A0A7W7WF75</accession>
<dbReference type="EMBL" id="JACHJR010000001">
    <property type="protein sequence ID" value="MBB4945492.1"/>
    <property type="molecule type" value="Genomic_DNA"/>
</dbReference>